<evidence type="ECO:0000256" key="1">
    <source>
        <dbReference type="ARBA" id="ARBA00004651"/>
    </source>
</evidence>
<dbReference type="SUPFAM" id="SSF161098">
    <property type="entry name" value="MetI-like"/>
    <property type="match status" value="1"/>
</dbReference>
<comment type="similarity">
    <text evidence="7">Belongs to the binding-protein-dependent transport system permease family.</text>
</comment>
<reference evidence="10" key="1">
    <citation type="journal article" date="2019" name="Int. J. Syst. Evol. Microbiol.">
        <title>The Global Catalogue of Microorganisms (GCM) 10K type strain sequencing project: providing services to taxonomists for standard genome sequencing and annotation.</title>
        <authorList>
            <consortium name="The Broad Institute Genomics Platform"/>
            <consortium name="The Broad Institute Genome Sequencing Center for Infectious Disease"/>
            <person name="Wu L."/>
            <person name="Ma J."/>
        </authorList>
    </citation>
    <scope>NUCLEOTIDE SEQUENCE [LARGE SCALE GENOMIC DNA]</scope>
    <source>
        <strain evidence="10">CGMCC 4.1467</strain>
    </source>
</reference>
<evidence type="ECO:0000256" key="4">
    <source>
        <dbReference type="ARBA" id="ARBA00022692"/>
    </source>
</evidence>
<feature type="transmembrane region" description="Helical" evidence="7">
    <location>
        <begin position="406"/>
        <end position="432"/>
    </location>
</feature>
<accession>A0ABW2L649</accession>
<dbReference type="RefSeq" id="WP_379710880.1">
    <property type="nucleotide sequence ID" value="NZ_JBHTBS010000003.1"/>
</dbReference>
<evidence type="ECO:0000259" key="8">
    <source>
        <dbReference type="PROSITE" id="PS50928"/>
    </source>
</evidence>
<dbReference type="PANTHER" id="PTHR30465:SF66">
    <property type="entry name" value="INNER MEMBRANE ABC TRANSPORTER PERMEASE PROTEIN YEJB"/>
    <property type="match status" value="1"/>
</dbReference>
<sequence length="439" mass="47999">MKAYFIRRLLLIPLTLVGITLLVFTIQRKAPGGPMEQELTQLLGGEGGARRARASDGASLSVAQVMGIEEKYQRDRSLIRGYSDWLGLTQKDLEKAGAEFSKGENEVVIPMPGTVYSVRVTKDADGGLSKQLLDAEGANLEAPEIIGPWEARLRSPEDQAESWANWMQGVPVPKDLAWRAILYRPGRDGLLQGSLGYSEKYQDPVGQMIVDRMPVSLFFGGISMVLIYAICLPLGVVKAIKHRSWLDNFTSVVVFAGYAIPGYALGSLLVVYLGAKLGWFPLGGFPGDQFHELGPAGKIKDAFEYGFMPLVCYVIGSFAFMTLMMKNNLMEHLASDYVRTATAKGAPFRSAVFKHAFRNSIIPIATTFGSNITLLVGGSILIERVFDINGFGLLQFNALLERDEPLIMGVLFVSSALMLVGNVLSDLCVALVDPRVSYK</sequence>
<keyword evidence="2 7" id="KW-0813">Transport</keyword>
<keyword evidence="10" id="KW-1185">Reference proteome</keyword>
<dbReference type="PANTHER" id="PTHR30465">
    <property type="entry name" value="INNER MEMBRANE ABC TRANSPORTER"/>
    <property type="match status" value="1"/>
</dbReference>
<evidence type="ECO:0000256" key="3">
    <source>
        <dbReference type="ARBA" id="ARBA00022475"/>
    </source>
</evidence>
<name>A0ABW2L649_9BACT</name>
<feature type="transmembrane region" description="Helical" evidence="7">
    <location>
        <begin position="361"/>
        <end position="386"/>
    </location>
</feature>
<evidence type="ECO:0000256" key="2">
    <source>
        <dbReference type="ARBA" id="ARBA00022448"/>
    </source>
</evidence>
<dbReference type="InterPro" id="IPR035906">
    <property type="entry name" value="MetI-like_sf"/>
</dbReference>
<dbReference type="CDD" id="cd06261">
    <property type="entry name" value="TM_PBP2"/>
    <property type="match status" value="1"/>
</dbReference>
<evidence type="ECO:0000256" key="7">
    <source>
        <dbReference type="RuleBase" id="RU363032"/>
    </source>
</evidence>
<gene>
    <name evidence="9" type="ORF">ACFQY0_07365</name>
</gene>
<keyword evidence="6 7" id="KW-0472">Membrane</keyword>
<dbReference type="Gene3D" id="1.10.3720.10">
    <property type="entry name" value="MetI-like"/>
    <property type="match status" value="1"/>
</dbReference>
<organism evidence="9 10">
    <name type="scientific">Haloferula chungangensis</name>
    <dbReference type="NCBI Taxonomy" id="1048331"/>
    <lineage>
        <taxon>Bacteria</taxon>
        <taxon>Pseudomonadati</taxon>
        <taxon>Verrucomicrobiota</taxon>
        <taxon>Verrucomicrobiia</taxon>
        <taxon>Verrucomicrobiales</taxon>
        <taxon>Verrucomicrobiaceae</taxon>
        <taxon>Haloferula</taxon>
    </lineage>
</organism>
<comment type="caution">
    <text evidence="9">The sequence shown here is derived from an EMBL/GenBank/DDBJ whole genome shotgun (WGS) entry which is preliminary data.</text>
</comment>
<feature type="transmembrane region" description="Helical" evidence="7">
    <location>
        <begin position="249"/>
        <end position="275"/>
    </location>
</feature>
<dbReference type="PROSITE" id="PS50928">
    <property type="entry name" value="ABC_TM1"/>
    <property type="match status" value="1"/>
</dbReference>
<proteinExistence type="inferred from homology"/>
<feature type="transmembrane region" description="Helical" evidence="7">
    <location>
        <begin position="305"/>
        <end position="325"/>
    </location>
</feature>
<evidence type="ECO:0000313" key="10">
    <source>
        <dbReference type="Proteomes" id="UP001596472"/>
    </source>
</evidence>
<dbReference type="InterPro" id="IPR000515">
    <property type="entry name" value="MetI-like"/>
</dbReference>
<evidence type="ECO:0000256" key="6">
    <source>
        <dbReference type="ARBA" id="ARBA00023136"/>
    </source>
</evidence>
<keyword evidence="5 7" id="KW-1133">Transmembrane helix</keyword>
<evidence type="ECO:0000313" key="9">
    <source>
        <dbReference type="EMBL" id="MFC7336992.1"/>
    </source>
</evidence>
<evidence type="ECO:0000256" key="5">
    <source>
        <dbReference type="ARBA" id="ARBA00022989"/>
    </source>
</evidence>
<dbReference type="Proteomes" id="UP001596472">
    <property type="component" value="Unassembled WGS sequence"/>
</dbReference>
<keyword evidence="4 7" id="KW-0812">Transmembrane</keyword>
<keyword evidence="3" id="KW-1003">Cell membrane</keyword>
<comment type="subcellular location">
    <subcellularLocation>
        <location evidence="1 7">Cell membrane</location>
        <topology evidence="1 7">Multi-pass membrane protein</topology>
    </subcellularLocation>
</comment>
<dbReference type="EMBL" id="JBHTBS010000003">
    <property type="protein sequence ID" value="MFC7336992.1"/>
    <property type="molecule type" value="Genomic_DNA"/>
</dbReference>
<feature type="transmembrane region" description="Helical" evidence="7">
    <location>
        <begin position="217"/>
        <end position="237"/>
    </location>
</feature>
<feature type="domain" description="ABC transmembrane type-1" evidence="8">
    <location>
        <begin position="213"/>
        <end position="429"/>
    </location>
</feature>
<dbReference type="Pfam" id="PF00528">
    <property type="entry name" value="BPD_transp_1"/>
    <property type="match status" value="1"/>
</dbReference>
<protein>
    <submittedName>
        <fullName evidence="9">ABC transporter permease</fullName>
    </submittedName>
</protein>